<accession>A0A167UE28</accession>
<proteinExistence type="predicted"/>
<dbReference type="EMBL" id="KV417993">
    <property type="protein sequence ID" value="KZP03853.1"/>
    <property type="molecule type" value="Genomic_DNA"/>
</dbReference>
<protein>
    <submittedName>
        <fullName evidence="1">Uncharacterized protein</fullName>
    </submittedName>
</protein>
<name>A0A167UE28_9AGAM</name>
<keyword evidence="2" id="KW-1185">Reference proteome</keyword>
<evidence type="ECO:0000313" key="2">
    <source>
        <dbReference type="Proteomes" id="UP000076532"/>
    </source>
</evidence>
<gene>
    <name evidence="1" type="ORF">FIBSPDRAFT_449200</name>
</gene>
<sequence length="120" mass="13890">MLSGTWLDPRRQTLSYAGRESRPSLSFSCNSNQRPVAVFFLLLFTWPRLNQLSPAVWRLFVLSSTQNRPTTTKRFEKACVTFPVRWYDYGSCDLLECRSPPCDFCLWTFSEPLIDVHGSS</sequence>
<dbReference type="Proteomes" id="UP000076532">
    <property type="component" value="Unassembled WGS sequence"/>
</dbReference>
<organism evidence="1 2">
    <name type="scientific">Athelia psychrophila</name>
    <dbReference type="NCBI Taxonomy" id="1759441"/>
    <lineage>
        <taxon>Eukaryota</taxon>
        <taxon>Fungi</taxon>
        <taxon>Dikarya</taxon>
        <taxon>Basidiomycota</taxon>
        <taxon>Agaricomycotina</taxon>
        <taxon>Agaricomycetes</taxon>
        <taxon>Agaricomycetidae</taxon>
        <taxon>Atheliales</taxon>
        <taxon>Atheliaceae</taxon>
        <taxon>Athelia</taxon>
    </lineage>
</organism>
<dbReference type="AlphaFoldDB" id="A0A167UE28"/>
<reference evidence="1 2" key="1">
    <citation type="journal article" date="2016" name="Mol. Biol. Evol.">
        <title>Comparative Genomics of Early-Diverging Mushroom-Forming Fungi Provides Insights into the Origins of Lignocellulose Decay Capabilities.</title>
        <authorList>
            <person name="Nagy L.G."/>
            <person name="Riley R."/>
            <person name="Tritt A."/>
            <person name="Adam C."/>
            <person name="Daum C."/>
            <person name="Floudas D."/>
            <person name="Sun H."/>
            <person name="Yadav J.S."/>
            <person name="Pangilinan J."/>
            <person name="Larsson K.H."/>
            <person name="Matsuura K."/>
            <person name="Barry K."/>
            <person name="Labutti K."/>
            <person name="Kuo R."/>
            <person name="Ohm R.A."/>
            <person name="Bhattacharya S.S."/>
            <person name="Shirouzu T."/>
            <person name="Yoshinaga Y."/>
            <person name="Martin F.M."/>
            <person name="Grigoriev I.V."/>
            <person name="Hibbett D.S."/>
        </authorList>
    </citation>
    <scope>NUCLEOTIDE SEQUENCE [LARGE SCALE GENOMIC DNA]</scope>
    <source>
        <strain evidence="1 2">CBS 109695</strain>
    </source>
</reference>
<evidence type="ECO:0000313" key="1">
    <source>
        <dbReference type="EMBL" id="KZP03853.1"/>
    </source>
</evidence>